<organism evidence="8 9">
    <name type="scientific">Sphaerisporangium album</name>
    <dbReference type="NCBI Taxonomy" id="509200"/>
    <lineage>
        <taxon>Bacteria</taxon>
        <taxon>Bacillati</taxon>
        <taxon>Actinomycetota</taxon>
        <taxon>Actinomycetes</taxon>
        <taxon>Streptosporangiales</taxon>
        <taxon>Streptosporangiaceae</taxon>
        <taxon>Sphaerisporangium</taxon>
    </lineage>
</organism>
<evidence type="ECO:0000313" key="9">
    <source>
        <dbReference type="Proteomes" id="UP000253094"/>
    </source>
</evidence>
<dbReference type="GO" id="GO:0016987">
    <property type="term" value="F:sigma factor activity"/>
    <property type="evidence" value="ECO:0007669"/>
    <property type="project" value="UniProtKB-KW"/>
</dbReference>
<dbReference type="CDD" id="cd06171">
    <property type="entry name" value="Sigma70_r4"/>
    <property type="match status" value="1"/>
</dbReference>
<feature type="compositionally biased region" description="Pro residues" evidence="6">
    <location>
        <begin position="508"/>
        <end position="520"/>
    </location>
</feature>
<keyword evidence="2" id="KW-0805">Transcription regulation</keyword>
<feature type="region of interest" description="Disordered" evidence="6">
    <location>
        <begin position="291"/>
        <end position="347"/>
    </location>
</feature>
<feature type="region of interest" description="Disordered" evidence="6">
    <location>
        <begin position="394"/>
        <end position="542"/>
    </location>
</feature>
<keyword evidence="9" id="KW-1185">Reference proteome</keyword>
<dbReference type="GO" id="GO:0006352">
    <property type="term" value="P:DNA-templated transcription initiation"/>
    <property type="evidence" value="ECO:0007669"/>
    <property type="project" value="InterPro"/>
</dbReference>
<evidence type="ECO:0000256" key="5">
    <source>
        <dbReference type="ARBA" id="ARBA00023163"/>
    </source>
</evidence>
<dbReference type="InterPro" id="IPR036388">
    <property type="entry name" value="WH-like_DNA-bd_sf"/>
</dbReference>
<dbReference type="Pfam" id="PF08281">
    <property type="entry name" value="Sigma70_r4_2"/>
    <property type="match status" value="1"/>
</dbReference>
<dbReference type="Gene3D" id="1.10.10.10">
    <property type="entry name" value="Winged helix-like DNA-binding domain superfamily/Winged helix DNA-binding domain"/>
    <property type="match status" value="1"/>
</dbReference>
<dbReference type="InterPro" id="IPR013324">
    <property type="entry name" value="RNA_pol_sigma_r3/r4-like"/>
</dbReference>
<dbReference type="PANTHER" id="PTHR43133:SF8">
    <property type="entry name" value="RNA POLYMERASE SIGMA FACTOR HI_1459-RELATED"/>
    <property type="match status" value="1"/>
</dbReference>
<keyword evidence="5" id="KW-0804">Transcription</keyword>
<comment type="similarity">
    <text evidence="1">Belongs to the sigma-70 factor family. ECF subfamily.</text>
</comment>
<dbReference type="InterPro" id="IPR013325">
    <property type="entry name" value="RNA_pol_sigma_r2"/>
</dbReference>
<evidence type="ECO:0000259" key="7">
    <source>
        <dbReference type="Pfam" id="PF08281"/>
    </source>
</evidence>
<evidence type="ECO:0000256" key="2">
    <source>
        <dbReference type="ARBA" id="ARBA00023015"/>
    </source>
</evidence>
<feature type="compositionally biased region" description="Low complexity" evidence="6">
    <location>
        <begin position="483"/>
        <end position="507"/>
    </location>
</feature>
<evidence type="ECO:0000256" key="4">
    <source>
        <dbReference type="ARBA" id="ARBA00023125"/>
    </source>
</evidence>
<dbReference type="PANTHER" id="PTHR43133">
    <property type="entry name" value="RNA POLYMERASE ECF-TYPE SIGMA FACTO"/>
    <property type="match status" value="1"/>
</dbReference>
<evidence type="ECO:0000256" key="6">
    <source>
        <dbReference type="SAM" id="MobiDB-lite"/>
    </source>
</evidence>
<evidence type="ECO:0000313" key="8">
    <source>
        <dbReference type="EMBL" id="RCG31847.1"/>
    </source>
</evidence>
<dbReference type="SUPFAM" id="SSF88659">
    <property type="entry name" value="Sigma3 and sigma4 domains of RNA polymerase sigma factors"/>
    <property type="match status" value="1"/>
</dbReference>
<dbReference type="SUPFAM" id="SSF88946">
    <property type="entry name" value="Sigma2 domain of RNA polymerase sigma factors"/>
    <property type="match status" value="1"/>
</dbReference>
<feature type="domain" description="RNA polymerase sigma factor 70 region 4 type 2" evidence="7">
    <location>
        <begin position="149"/>
        <end position="196"/>
    </location>
</feature>
<dbReference type="OrthoDB" id="3492533at2"/>
<evidence type="ECO:0000256" key="1">
    <source>
        <dbReference type="ARBA" id="ARBA00010641"/>
    </source>
</evidence>
<accession>A0A367FQ63</accession>
<name>A0A367FQ63_9ACTN</name>
<keyword evidence="4" id="KW-0238">DNA-binding</keyword>
<feature type="compositionally biased region" description="Polar residues" evidence="6">
    <location>
        <begin position="459"/>
        <end position="473"/>
    </location>
</feature>
<keyword evidence="3" id="KW-0731">Sigma factor</keyword>
<evidence type="ECO:0000256" key="3">
    <source>
        <dbReference type="ARBA" id="ARBA00023082"/>
    </source>
</evidence>
<feature type="compositionally biased region" description="Polar residues" evidence="6">
    <location>
        <begin position="529"/>
        <end position="542"/>
    </location>
</feature>
<reference evidence="8 9" key="1">
    <citation type="submission" date="2018-06" db="EMBL/GenBank/DDBJ databases">
        <title>Sphaerisporangium craniellae sp. nov., isolated from a marine sponge in the South China Sea.</title>
        <authorList>
            <person name="Li L."/>
        </authorList>
    </citation>
    <scope>NUCLEOTIDE SEQUENCE [LARGE SCALE GENOMIC DNA]</scope>
    <source>
        <strain evidence="8 9">CCTCC AA 208026</strain>
    </source>
</reference>
<gene>
    <name evidence="8" type="ORF">DQ384_10005</name>
</gene>
<protein>
    <submittedName>
        <fullName evidence="8">Sigma-70 family RNA polymerase sigma factor</fullName>
    </submittedName>
</protein>
<dbReference type="AlphaFoldDB" id="A0A367FQ63"/>
<dbReference type="GO" id="GO:0003677">
    <property type="term" value="F:DNA binding"/>
    <property type="evidence" value="ECO:0007669"/>
    <property type="project" value="UniProtKB-KW"/>
</dbReference>
<comment type="caution">
    <text evidence="8">The sequence shown here is derived from an EMBL/GenBank/DDBJ whole genome shotgun (WGS) entry which is preliminary data.</text>
</comment>
<dbReference type="InterPro" id="IPR013249">
    <property type="entry name" value="RNA_pol_sigma70_r4_t2"/>
</dbReference>
<proteinExistence type="inferred from homology"/>
<dbReference type="Proteomes" id="UP000253094">
    <property type="component" value="Unassembled WGS sequence"/>
</dbReference>
<sequence length="626" mass="65937">MWGLRPQGSQHSIEVCYVTKVISEAGVSSRIFLSALLVPDLSFATMSGELSPVIRRDDPAALERLCREYGDHLYDYCQSLLDDDDALSATVGALHGAVAHTDRLYDATRLRAWMYALARAECQSRLAGVAHTGSYARQGRGGSPELGVEVLACLEPREREILDLTLRHGLKSDEVARVLDISVDAVESAARLGRKHAEQWLAAVVDARGATPRCPVLPGLVKSWAESPTRLLRAHITRHVRSCKECDGAKPGVTITALMTRMPILASPAPYERLFSGADTSFTAAETRTESWHPDGFPVQPDALEDPPPPEAPLTVEEGFTPERADGSKPAAPEFWEPDPDADDPESRIRWGRVGLVTLVSVASAGAIWSLVFAPGGTAPVDVEAAGGTIVVQPGESLPPLVESPPPPPPGSTAGPVHTTAVPTASGVARRPGVAQPTSSVPMVPPPSSSRPSASPTAKTRQSNPPVGNNDNAPNDPPPPPKQTSKPTQKPTSTPKQSSQPQTKQTTAPPPPPPPPPAPPAVTASTTSINVSTDRSGSLSMRSQHGAITWQAGGQMLSMSQASGTIPDGQTATLQFSIAAPNDPNTCGTEQTTTLSISWSGDNRGVKGSGNVGVKITYVKPCVVVR</sequence>
<dbReference type="Gene3D" id="1.10.1740.10">
    <property type="match status" value="1"/>
</dbReference>
<dbReference type="EMBL" id="QOIL01000004">
    <property type="protein sequence ID" value="RCG31847.1"/>
    <property type="molecule type" value="Genomic_DNA"/>
</dbReference>
<dbReference type="InterPro" id="IPR039425">
    <property type="entry name" value="RNA_pol_sigma-70-like"/>
</dbReference>
<feature type="compositionally biased region" description="Pro residues" evidence="6">
    <location>
        <begin position="402"/>
        <end position="411"/>
    </location>
</feature>